<dbReference type="GO" id="GO:0016881">
    <property type="term" value="F:acid-amino acid ligase activity"/>
    <property type="evidence" value="ECO:0007669"/>
    <property type="project" value="InterPro"/>
</dbReference>
<keyword evidence="5" id="KW-1185">Reference proteome</keyword>
<comment type="caution">
    <text evidence="1">Lacks conserved residue(s) required for the propagation of feature annotation.</text>
</comment>
<proteinExistence type="inferred from homology"/>
<dbReference type="Proteomes" id="UP000326336">
    <property type="component" value="Unassembled WGS sequence"/>
</dbReference>
<dbReference type="PANTHER" id="PTHR23135">
    <property type="entry name" value="MUR LIGASE FAMILY MEMBER"/>
    <property type="match status" value="1"/>
</dbReference>
<comment type="pathway">
    <text evidence="1">Cell wall biogenesis; peptidoglycan biosynthesis.</text>
</comment>
<dbReference type="EC" id="6.3.5.13" evidence="1"/>
<evidence type="ECO:0000256" key="1">
    <source>
        <dbReference type="HAMAP-Rule" id="MF_02214"/>
    </source>
</evidence>
<comment type="subunit">
    <text evidence="1">Forms a heterodimer with GatD.</text>
</comment>
<dbReference type="SUPFAM" id="SSF53623">
    <property type="entry name" value="MurD-like peptide ligases, catalytic domain"/>
    <property type="match status" value="1"/>
</dbReference>
<reference evidence="4 5" key="1">
    <citation type="journal article" date="2019" name="Int. J. Syst. Evol. Microbiol.">
        <title>Bifidobacterium jacchi sp. nov., isolated from the faeces of a baby common marmoset (Callithrix jacchus).</title>
        <authorList>
            <person name="Modesto M."/>
            <person name="Watanabe K."/>
            <person name="Arita M."/>
            <person name="Satti M."/>
            <person name="Oki K."/>
            <person name="Sciavilla P."/>
            <person name="Patavino C."/>
            <person name="Camma C."/>
            <person name="Michelini S."/>
            <person name="Sgorbati B."/>
            <person name="Mattarelli P."/>
        </authorList>
    </citation>
    <scope>NUCLEOTIDE SEQUENCE [LARGE SCALE GENOMIC DNA]</scope>
    <source>
        <strain evidence="4 5">MRM 9.3</strain>
    </source>
</reference>
<dbReference type="PANTHER" id="PTHR23135:SF7">
    <property type="entry name" value="LIPID II ISOGLUTAMINYL SYNTHASE (GLUTAMINE-HYDROLYZING) SUBUNIT MURT"/>
    <property type="match status" value="1"/>
</dbReference>
<dbReference type="OrthoDB" id="9803907at2"/>
<dbReference type="GO" id="GO:0071555">
    <property type="term" value="P:cell wall organization"/>
    <property type="evidence" value="ECO:0007669"/>
    <property type="project" value="UniProtKB-KW"/>
</dbReference>
<evidence type="ECO:0000313" key="4">
    <source>
        <dbReference type="EMBL" id="KAB5608328.1"/>
    </source>
</evidence>
<keyword evidence="1" id="KW-0133">Cell shape</keyword>
<keyword evidence="1" id="KW-0067">ATP-binding</keyword>
<evidence type="ECO:0000313" key="5">
    <source>
        <dbReference type="Proteomes" id="UP000326336"/>
    </source>
</evidence>
<feature type="active site" evidence="1">
    <location>
        <position position="348"/>
    </location>
</feature>
<dbReference type="GO" id="GO:0005524">
    <property type="term" value="F:ATP binding"/>
    <property type="evidence" value="ECO:0007669"/>
    <property type="project" value="UniProtKB-UniRule"/>
</dbReference>
<dbReference type="InterPro" id="IPR043703">
    <property type="entry name" value="Lipid_II_synth_MurT"/>
</dbReference>
<feature type="domain" description="Lipid II isoglutaminyl synthase (glutamine-hydrolyzing) subunit MurT C-terminal" evidence="3">
    <location>
        <begin position="314"/>
        <end position="419"/>
    </location>
</feature>
<keyword evidence="1" id="KW-0573">Peptidoglycan synthesis</keyword>
<comment type="caution">
    <text evidence="4">The sequence shown here is derived from an EMBL/GenBank/DDBJ whole genome shotgun (WGS) entry which is preliminary data.</text>
</comment>
<keyword evidence="1" id="KW-0547">Nucleotide-binding</keyword>
<comment type="catalytic activity">
    <reaction evidence="1">
        <text>beta-D-GlcNAc-(1-&gt;4)-Mur2Ac(oyl-L-Ala-gamma-D-Glu-L-Lys-D-Ala-D-Ala)-di-trans,octa-cis-undecaprenyl diphosphate + ATP = beta-D-GlcNAc-(1-&gt;4)-Mur2Ac(oyl-L-Ala-gamma-D-O-P-Glu-L-Lys-D-Ala-D-Ala)-di-trans,octa-cis-undecaprenyl diphosphate + ADP</text>
        <dbReference type="Rhea" id="RHEA:59488"/>
        <dbReference type="ChEBI" id="CHEBI:30616"/>
        <dbReference type="ChEBI" id="CHEBI:60033"/>
        <dbReference type="ChEBI" id="CHEBI:143132"/>
        <dbReference type="ChEBI" id="CHEBI:456216"/>
    </reaction>
</comment>
<dbReference type="InterPro" id="IPR013221">
    <property type="entry name" value="Mur_ligase_cen"/>
</dbReference>
<dbReference type="GO" id="GO:0140282">
    <property type="term" value="F:carbon-nitrogen ligase activity on lipid II"/>
    <property type="evidence" value="ECO:0007669"/>
    <property type="project" value="UniProtKB-UniRule"/>
</dbReference>
<protein>
    <recommendedName>
        <fullName evidence="1">Lipid II isoglutaminyl synthase (glutamine-hydrolyzing) subunit MurT</fullName>
        <ecNumber evidence="1">6.3.5.13</ecNumber>
    </recommendedName>
</protein>
<accession>A0A5N5RM04</accession>
<comment type="catalytic activity">
    <reaction evidence="1">
        <text>beta-D-GlcNAc-(1-&gt;4)-Mur2Ac(oyl-L-Ala-gamma-D-Glu-L-Lys-D-Ala-D-Ala)-di-trans,octa-cis-undecaprenyl diphosphate + L-glutamine + ATP + H2O = beta-D-GlcNAc-(1-&gt;4)-Mur2Ac(oyl-L-Ala-D-isoglutaminyl-L-Lys-D-Ala-D-Ala)-di-trans,octa-cis-undecaprenyl diphosphate + L-glutamate + ADP + phosphate + H(+)</text>
        <dbReference type="Rhea" id="RHEA:57928"/>
        <dbReference type="ChEBI" id="CHEBI:15377"/>
        <dbReference type="ChEBI" id="CHEBI:15378"/>
        <dbReference type="ChEBI" id="CHEBI:29985"/>
        <dbReference type="ChEBI" id="CHEBI:30616"/>
        <dbReference type="ChEBI" id="CHEBI:43474"/>
        <dbReference type="ChEBI" id="CHEBI:58359"/>
        <dbReference type="ChEBI" id="CHEBI:60033"/>
        <dbReference type="ChEBI" id="CHEBI:62233"/>
        <dbReference type="ChEBI" id="CHEBI:456216"/>
        <dbReference type="EC" id="6.3.5.13"/>
    </reaction>
</comment>
<dbReference type="GO" id="GO:0046872">
    <property type="term" value="F:metal ion binding"/>
    <property type="evidence" value="ECO:0007669"/>
    <property type="project" value="UniProtKB-KW"/>
</dbReference>
<comment type="similarity">
    <text evidence="1">Belongs to the MurCDEF family. MurT subfamily.</text>
</comment>
<dbReference type="AlphaFoldDB" id="A0A5N5RM04"/>
<feature type="domain" description="Mur ligase central" evidence="2">
    <location>
        <begin position="61"/>
        <end position="273"/>
    </location>
</feature>
<gene>
    <name evidence="1" type="primary">murT</name>
    <name evidence="4" type="ORF">EHS19_01490</name>
</gene>
<evidence type="ECO:0000259" key="3">
    <source>
        <dbReference type="Pfam" id="PF08353"/>
    </source>
</evidence>
<dbReference type="HAMAP" id="MF_02214">
    <property type="entry name" value="Lipid_II_synth_MurT"/>
    <property type="match status" value="1"/>
</dbReference>
<comment type="function">
    <text evidence="1">The lipid II isoglutaminyl synthase complex catalyzes the formation of alpha-D-isoglutamine in the cell wall lipid II stem peptide. The MurT subunit catalyzes the ATP-dependent amidation of D-glutamate residue of lipid II, converting it to an isoglutamine residue.</text>
</comment>
<dbReference type="InterPro" id="IPR036565">
    <property type="entry name" value="Mur-like_cat_sf"/>
</dbReference>
<keyword evidence="1" id="KW-0479">Metal-binding</keyword>
<dbReference type="Gene3D" id="3.40.1190.10">
    <property type="entry name" value="Mur-like, catalytic domain"/>
    <property type="match status" value="1"/>
</dbReference>
<keyword evidence="1 4" id="KW-0436">Ligase</keyword>
<comment type="catalytic activity">
    <reaction evidence="1">
        <text>beta-D-GlcNAc-(1-&gt;4)-Mur2Ac(oyl-L-Ala-gamma-D-O-P-Glu-L-Lys-D-Ala-D-Ala)-di-trans,octa-cis-undecaprenyl diphosphate + NH4(+) = beta-D-GlcNAc-(1-&gt;4)-Mur2Ac(oyl-L-Ala-D-isoglutaminyl-L-Lys-D-Ala-D-Ala)-di-trans,octa-cis-undecaprenyl diphosphate + phosphate + H(+)</text>
        <dbReference type="Rhea" id="RHEA:57932"/>
        <dbReference type="ChEBI" id="CHEBI:15378"/>
        <dbReference type="ChEBI" id="CHEBI:28938"/>
        <dbReference type="ChEBI" id="CHEBI:43474"/>
        <dbReference type="ChEBI" id="CHEBI:62233"/>
        <dbReference type="ChEBI" id="CHEBI:143132"/>
    </reaction>
</comment>
<dbReference type="GO" id="GO:0008360">
    <property type="term" value="P:regulation of cell shape"/>
    <property type="evidence" value="ECO:0007669"/>
    <property type="project" value="UniProtKB-KW"/>
</dbReference>
<dbReference type="UniPathway" id="UPA00219"/>
<sequence>MHCGTLSSMFFEIALGRFLKQLAKVKGTGGSAFPGHVLERMDPAFISKALRQVRKGIVVIVGTNGKTTTSRLIAELLRAHGYKVFNNPTGSNWIRGVNSALLDYLSPTGKLDIDYAVIELDEGHSNRFISRVRPNWCVVLNAQRDQMDRFEEIDMITQLLRNVAKSCDRGVVLNHDDDRIVTIADDIETPVSYFRVADDLKPMFPSDNELLDSMLGIETEKVKDTHRSDDDVELVSVGRGTASFKYDGETFTTPVTLEGAYNQQNTAAAIAVVKRMIGDNLSHEAITKALTQVKPAFGRAESMIYNDQPLEITMVKNVAGFRAALSSFDAKGWATMTMNNDTYADSRDMSWIWDVDMSSLREGGVDMVAGVRAYEMALRLAYDEVPVRAVEEDIFKAFERFCDEHPDQPKRVYGSYTAILALRTQYLEAAAGLDPAGIGIVEWKY</sequence>
<dbReference type="EMBL" id="RQSP01000003">
    <property type="protein sequence ID" value="KAB5608328.1"/>
    <property type="molecule type" value="Genomic_DNA"/>
</dbReference>
<name>A0A5N5RM04_9BIFI</name>
<dbReference type="Pfam" id="PF08245">
    <property type="entry name" value="Mur_ligase_M"/>
    <property type="match status" value="1"/>
</dbReference>
<keyword evidence="1" id="KW-0961">Cell wall biogenesis/degradation</keyword>
<dbReference type="GO" id="GO:0009252">
    <property type="term" value="P:peptidoglycan biosynthetic process"/>
    <property type="evidence" value="ECO:0007669"/>
    <property type="project" value="UniProtKB-UniRule"/>
</dbReference>
<dbReference type="InterPro" id="IPR013564">
    <property type="entry name" value="MurT_C"/>
</dbReference>
<organism evidence="4 5">
    <name type="scientific">Bifidobacterium jacchi</name>
    <dbReference type="NCBI Taxonomy" id="2490545"/>
    <lineage>
        <taxon>Bacteria</taxon>
        <taxon>Bacillati</taxon>
        <taxon>Actinomycetota</taxon>
        <taxon>Actinomycetes</taxon>
        <taxon>Bifidobacteriales</taxon>
        <taxon>Bifidobacteriaceae</taxon>
        <taxon>Bifidobacterium</taxon>
    </lineage>
</organism>
<dbReference type="Pfam" id="PF08353">
    <property type="entry name" value="MurT_C"/>
    <property type="match status" value="1"/>
</dbReference>
<evidence type="ECO:0000259" key="2">
    <source>
        <dbReference type="Pfam" id="PF08245"/>
    </source>
</evidence>